<name>A0A9P8VP29_9HYPO</name>
<dbReference type="InterPro" id="IPR010730">
    <property type="entry name" value="HET"/>
</dbReference>
<dbReference type="AlphaFoldDB" id="A0A9P8VP29"/>
<accession>A0A9P8VP29</accession>
<feature type="domain" description="Heterokaryon incompatibility" evidence="2">
    <location>
        <begin position="252"/>
        <end position="398"/>
    </location>
</feature>
<dbReference type="EMBL" id="JAGPYM010000094">
    <property type="protein sequence ID" value="KAH6867677.1"/>
    <property type="molecule type" value="Genomic_DNA"/>
</dbReference>
<evidence type="ECO:0000313" key="4">
    <source>
        <dbReference type="Proteomes" id="UP000777438"/>
    </source>
</evidence>
<protein>
    <submittedName>
        <fullName evidence="3">Heterokaryon incompatibility protein-domain-containing protein</fullName>
    </submittedName>
</protein>
<gene>
    <name evidence="3" type="ORF">B0T10DRAFT_502213</name>
</gene>
<feature type="region of interest" description="Disordered" evidence="1">
    <location>
        <begin position="590"/>
        <end position="611"/>
    </location>
</feature>
<evidence type="ECO:0000259" key="2">
    <source>
        <dbReference type="Pfam" id="PF06985"/>
    </source>
</evidence>
<evidence type="ECO:0000256" key="1">
    <source>
        <dbReference type="SAM" id="MobiDB-lite"/>
    </source>
</evidence>
<evidence type="ECO:0000313" key="3">
    <source>
        <dbReference type="EMBL" id="KAH6867677.1"/>
    </source>
</evidence>
<dbReference type="OrthoDB" id="2975793at2759"/>
<reference evidence="3 4" key="1">
    <citation type="journal article" date="2021" name="Nat. Commun.">
        <title>Genetic determinants of endophytism in the Arabidopsis root mycobiome.</title>
        <authorList>
            <person name="Mesny F."/>
            <person name="Miyauchi S."/>
            <person name="Thiergart T."/>
            <person name="Pickel B."/>
            <person name="Atanasova L."/>
            <person name="Karlsson M."/>
            <person name="Huettel B."/>
            <person name="Barry K.W."/>
            <person name="Haridas S."/>
            <person name="Chen C."/>
            <person name="Bauer D."/>
            <person name="Andreopoulos W."/>
            <person name="Pangilinan J."/>
            <person name="LaButti K."/>
            <person name="Riley R."/>
            <person name="Lipzen A."/>
            <person name="Clum A."/>
            <person name="Drula E."/>
            <person name="Henrissat B."/>
            <person name="Kohler A."/>
            <person name="Grigoriev I.V."/>
            <person name="Martin F.M."/>
            <person name="Hacquard S."/>
        </authorList>
    </citation>
    <scope>NUCLEOTIDE SEQUENCE [LARGE SCALE GENOMIC DNA]</scope>
    <source>
        <strain evidence="3 4">MPI-CAGE-CH-0241</strain>
    </source>
</reference>
<sequence>MGDILYSVRSKSHIVRFGNSPHLPECDFTTLPSAISPPAPYEGDEQSLCARCKDVELDGQPREYFDIWSIHLGDLCAIIKTSDCALCRAVVKAMSPILTQSVLDYAEDSENTLRVFLSPSNIDAALKIFLWNFGPDGKFKNIEESISWEIMSYEPLLRIDLDYLHKSKLFNNAEQRPSRPAKRLQQGSCDIYSMKHHLQRCIEHHKDTCERKRHLPHEAANTSPLSDQWPQNLRVIDVNGLRVIPAPPNCRYIALSYVWDHVNKTRFIQATKASFRDICAPQGLPESHLPQTVLDAIHICLQLDEQYLWVDSLCIIQDDPEDIARQISQMDKVYSLATATIVAASGTDPSSGIACLRSRDPPQVECSVRGIRYIASEPPLSRVIEKTLWNTRGWTYQEFILSRRLIIFTSTQLFFVCAVDTAAEDTIYHDPADSGAHPSSYLHNLRTWTLPGDPLADSCWILYNSAIAEYTKRELTCISDRLPAISGVLRSLGLYCNDVFLCGLPVKQFPYCLLWHPSGSSRRYDKWPSWSWAGWTGQAWNPAIGAVQAQWGRGPRTFRSVLEDLRFRSANGVESPIDQTPSDDELMNWLNDSPRRSRHSKPMSTRQGAPNLAGDDVTFGHLLFRSQSTFLSIAPQSKPPGDAPSDPTLRKYRILRDENWIGTIFLTHECAASYPTTTHDCEFIQLTNCAINIHDLASNLLRGFRDWDSPMPARRIHHKTQEPAIFDRRYYKSAMFHSQVEFQMREHCTFGNDLWEFPMDERFDRDLHPGMPEPPKIYLSHIMLLERRGDVVYRKAVGLTVQGAVEWFPVDFCLG</sequence>
<dbReference type="Proteomes" id="UP000777438">
    <property type="component" value="Unassembled WGS sequence"/>
</dbReference>
<organism evidence="3 4">
    <name type="scientific">Thelonectria olida</name>
    <dbReference type="NCBI Taxonomy" id="1576542"/>
    <lineage>
        <taxon>Eukaryota</taxon>
        <taxon>Fungi</taxon>
        <taxon>Dikarya</taxon>
        <taxon>Ascomycota</taxon>
        <taxon>Pezizomycotina</taxon>
        <taxon>Sordariomycetes</taxon>
        <taxon>Hypocreomycetidae</taxon>
        <taxon>Hypocreales</taxon>
        <taxon>Nectriaceae</taxon>
        <taxon>Thelonectria</taxon>
    </lineage>
</organism>
<comment type="caution">
    <text evidence="3">The sequence shown here is derived from an EMBL/GenBank/DDBJ whole genome shotgun (WGS) entry which is preliminary data.</text>
</comment>
<keyword evidence="4" id="KW-1185">Reference proteome</keyword>
<dbReference type="PANTHER" id="PTHR33112:SF12">
    <property type="entry name" value="HETEROKARYON INCOMPATIBILITY DOMAIN-CONTAINING PROTEIN"/>
    <property type="match status" value="1"/>
</dbReference>
<proteinExistence type="predicted"/>
<dbReference type="PANTHER" id="PTHR33112">
    <property type="entry name" value="DOMAIN PROTEIN, PUTATIVE-RELATED"/>
    <property type="match status" value="1"/>
</dbReference>
<dbReference type="Pfam" id="PF06985">
    <property type="entry name" value="HET"/>
    <property type="match status" value="1"/>
</dbReference>